<keyword evidence="2" id="KW-1185">Reference proteome</keyword>
<protein>
    <submittedName>
        <fullName evidence="3">Uncharacterized protein</fullName>
    </submittedName>
</protein>
<dbReference type="Proteomes" id="UP000887561">
    <property type="component" value="Unplaced"/>
</dbReference>
<dbReference type="WBParaSite" id="scaffold35844_cov282.g22773">
    <property type="protein sequence ID" value="scaffold35844_cov282.g22773"/>
    <property type="gene ID" value="scaffold35844_cov282.g22773"/>
</dbReference>
<dbReference type="Gene3D" id="1.20.5.340">
    <property type="match status" value="1"/>
</dbReference>
<evidence type="ECO:0000313" key="2">
    <source>
        <dbReference type="Proteomes" id="UP000887561"/>
    </source>
</evidence>
<name>A0A915MGI4_MELJA</name>
<organism evidence="2 3">
    <name type="scientific">Meloidogyne javanica</name>
    <name type="common">Root-knot nematode worm</name>
    <dbReference type="NCBI Taxonomy" id="6303"/>
    <lineage>
        <taxon>Eukaryota</taxon>
        <taxon>Metazoa</taxon>
        <taxon>Ecdysozoa</taxon>
        <taxon>Nematoda</taxon>
        <taxon>Chromadorea</taxon>
        <taxon>Rhabditida</taxon>
        <taxon>Tylenchina</taxon>
        <taxon>Tylenchomorpha</taxon>
        <taxon>Tylenchoidea</taxon>
        <taxon>Meloidogynidae</taxon>
        <taxon>Meloidogyninae</taxon>
        <taxon>Meloidogyne</taxon>
        <taxon>Meloidogyne incognita group</taxon>
    </lineage>
</organism>
<reference evidence="3" key="1">
    <citation type="submission" date="2022-11" db="UniProtKB">
        <authorList>
            <consortium name="WormBaseParasite"/>
        </authorList>
    </citation>
    <scope>IDENTIFICATION</scope>
</reference>
<accession>A0A915MGI4</accession>
<sequence length="478" mass="54999">MNSAISKNIAETIAKNNELFGQNKSSEQNMYFTSFENDLKEKCANKETYNCTIEAPIYPHCTLDFLPYDDDMKEKENNDCKKEEDYISGSHIEKFPKDNPKYWIIIDPALAKMAWKVCNMKCQNDRLVFNTRKAIADNTNAIKENKKTNKEQDKEIKDLKDENKELKEALRKIQEDRKKDHEEVMNRFNKLEKKDVEIEGNIEDLQQSSEYFEENIRKLWERNAIIEGDIQRLTGELNKLASVTHNITVKLNYPEELKKLKEPLKLGRDHTSFCDEKDNWWEEPGRWTESFGKEVVDRDATVDDSGDCQSYVGTAFYYFGRQGGRWDFDDIVCPGKEDSFANSKLARRFQVEENVFACNECKDCAEGYDKNAEFPSDIEKTIADGAFLEDYLTYKDNEGTSGTCETLKLGKIGTIKTRTTKTVTEKKTTKVATTTVITTTTTASTKLTKSNATPFQNRTRNIAAIAAMLMRPELTSLL</sequence>
<proteinExistence type="predicted"/>
<feature type="coiled-coil region" evidence="1">
    <location>
        <begin position="142"/>
        <end position="208"/>
    </location>
</feature>
<keyword evidence="1" id="KW-0175">Coiled coil</keyword>
<evidence type="ECO:0000256" key="1">
    <source>
        <dbReference type="SAM" id="Coils"/>
    </source>
</evidence>
<evidence type="ECO:0000313" key="3">
    <source>
        <dbReference type="WBParaSite" id="scaffold35844_cov282.g22773"/>
    </source>
</evidence>
<dbReference type="AlphaFoldDB" id="A0A915MGI4"/>